<evidence type="ECO:0000313" key="1">
    <source>
        <dbReference type="EMBL" id="KEQ57627.1"/>
    </source>
</evidence>
<organism evidence="1 2">
    <name type="scientific">Aureobasidium melanogenum (strain CBS 110374)</name>
    <name type="common">Aureobasidium pullulans var. melanogenum</name>
    <dbReference type="NCBI Taxonomy" id="1043003"/>
    <lineage>
        <taxon>Eukaryota</taxon>
        <taxon>Fungi</taxon>
        <taxon>Dikarya</taxon>
        <taxon>Ascomycota</taxon>
        <taxon>Pezizomycotina</taxon>
        <taxon>Dothideomycetes</taxon>
        <taxon>Dothideomycetidae</taxon>
        <taxon>Dothideales</taxon>
        <taxon>Saccotheciaceae</taxon>
        <taxon>Aureobasidium</taxon>
    </lineage>
</organism>
<protein>
    <submittedName>
        <fullName evidence="1">Uncharacterized protein</fullName>
    </submittedName>
</protein>
<reference evidence="1 2" key="1">
    <citation type="journal article" date="2014" name="BMC Genomics">
        <title>Genome sequencing of four Aureobasidium pullulans varieties: biotechnological potential, stress tolerance, and description of new species.</title>
        <authorList>
            <person name="Gostin Ar C."/>
            <person name="Ohm R.A."/>
            <person name="Kogej T."/>
            <person name="Sonjak S."/>
            <person name="Turk M."/>
            <person name="Zajc J."/>
            <person name="Zalar P."/>
            <person name="Grube M."/>
            <person name="Sun H."/>
            <person name="Han J."/>
            <person name="Sharma A."/>
            <person name="Chiniquy J."/>
            <person name="Ngan C.Y."/>
            <person name="Lipzen A."/>
            <person name="Barry K."/>
            <person name="Grigoriev I.V."/>
            <person name="Gunde-Cimerman N."/>
        </authorList>
    </citation>
    <scope>NUCLEOTIDE SEQUENCE [LARGE SCALE GENOMIC DNA]</scope>
    <source>
        <strain evidence="1 2">CBS 110374</strain>
    </source>
</reference>
<dbReference type="AlphaFoldDB" id="A0A074VJ70"/>
<accession>A0A074VJ70</accession>
<gene>
    <name evidence="1" type="ORF">M437DRAFT_61174</name>
</gene>
<feature type="non-terminal residue" evidence="1">
    <location>
        <position position="1"/>
    </location>
</feature>
<sequence length="90" mass="10079">HTVTVGKGTHQFVRDALTVSAGDMVTFEFFPLVHFVVRAQYSYPYIPYENIVPGQAGFFSGLFPVSEIFSNVRINRPVEPIRGNFVDVIA</sequence>
<dbReference type="RefSeq" id="XP_040874651.1">
    <property type="nucleotide sequence ID" value="XM_041023886.1"/>
</dbReference>
<dbReference type="SUPFAM" id="SSF49503">
    <property type="entry name" value="Cupredoxins"/>
    <property type="match status" value="1"/>
</dbReference>
<dbReference type="InterPro" id="IPR008972">
    <property type="entry name" value="Cupredoxin"/>
</dbReference>
<keyword evidence="2" id="KW-1185">Reference proteome</keyword>
<dbReference type="EMBL" id="KL584881">
    <property type="protein sequence ID" value="KEQ57627.1"/>
    <property type="molecule type" value="Genomic_DNA"/>
</dbReference>
<name>A0A074VJ70_AURM1</name>
<dbReference type="STRING" id="1043003.A0A074VJ70"/>
<evidence type="ECO:0000313" key="2">
    <source>
        <dbReference type="Proteomes" id="UP000030672"/>
    </source>
</evidence>
<dbReference type="HOGENOM" id="CLU_2446553_0_0_1"/>
<dbReference type="Proteomes" id="UP000030672">
    <property type="component" value="Unassembled WGS sequence"/>
</dbReference>
<dbReference type="GeneID" id="63917259"/>
<proteinExistence type="predicted"/>